<reference evidence="1 2" key="1">
    <citation type="submission" date="2005-07" db="EMBL/GenBank/DDBJ databases">
        <authorList>
            <person name="Mural R.J."/>
            <person name="Li P.W."/>
            <person name="Adams M.D."/>
            <person name="Amanatides P.G."/>
            <person name="Baden-Tillson H."/>
            <person name="Barnstead M."/>
            <person name="Chin S.H."/>
            <person name="Dew I."/>
            <person name="Evans C.A."/>
            <person name="Ferriera S."/>
            <person name="Flanigan M."/>
            <person name="Fosler C."/>
            <person name="Glodek A."/>
            <person name="Gu Z."/>
            <person name="Holt R.A."/>
            <person name="Jennings D."/>
            <person name="Kraft C.L."/>
            <person name="Lu F."/>
            <person name="Nguyen T."/>
            <person name="Nusskern D.R."/>
            <person name="Pfannkoch C.M."/>
            <person name="Sitter C."/>
            <person name="Sutton G.G."/>
            <person name="Venter J.C."/>
            <person name="Wang Z."/>
            <person name="Woodage T."/>
            <person name="Zheng X.H."/>
            <person name="Zhong F."/>
        </authorList>
    </citation>
    <scope>NUCLEOTIDE SEQUENCE [LARGE SCALE GENOMIC DNA]</scope>
    <source>
        <strain>BN</strain>
        <strain evidence="2">Sprague-Dawley</strain>
    </source>
</reference>
<gene>
    <name evidence="1" type="ORF">rCG_33822</name>
</gene>
<proteinExistence type="predicted"/>
<organism evidence="1 2">
    <name type="scientific">Rattus norvegicus</name>
    <name type="common">Rat</name>
    <dbReference type="NCBI Taxonomy" id="10116"/>
    <lineage>
        <taxon>Eukaryota</taxon>
        <taxon>Metazoa</taxon>
        <taxon>Chordata</taxon>
        <taxon>Craniata</taxon>
        <taxon>Vertebrata</taxon>
        <taxon>Euteleostomi</taxon>
        <taxon>Mammalia</taxon>
        <taxon>Eutheria</taxon>
        <taxon>Euarchontoglires</taxon>
        <taxon>Glires</taxon>
        <taxon>Rodentia</taxon>
        <taxon>Myomorpha</taxon>
        <taxon>Muroidea</taxon>
        <taxon>Muridae</taxon>
        <taxon>Murinae</taxon>
        <taxon>Rattus</taxon>
    </lineage>
</organism>
<dbReference type="Proteomes" id="UP000234681">
    <property type="component" value="Chromosome 10"/>
</dbReference>
<dbReference type="EMBL" id="CH473948">
    <property type="protein sequence ID" value="EDM06711.1"/>
    <property type="molecule type" value="Genomic_DNA"/>
</dbReference>
<dbReference type="AlphaFoldDB" id="A6HL06"/>
<evidence type="ECO:0000313" key="2">
    <source>
        <dbReference type="Proteomes" id="UP000234681"/>
    </source>
</evidence>
<protein>
    <submittedName>
        <fullName evidence="1">RCG33822</fullName>
    </submittedName>
</protein>
<accession>A6HL06</accession>
<sequence length="44" mass="5104">MKYTIPSDWTKARSNSFLPRRVSSDFSLGDPGHLTGRLVRVHWM</sequence>
<name>A6HL06_RAT</name>
<evidence type="ECO:0000313" key="1">
    <source>
        <dbReference type="EMBL" id="EDM06711.1"/>
    </source>
</evidence>